<name>A0A9N9J280_9GLOM</name>
<evidence type="ECO:0000313" key="3">
    <source>
        <dbReference type="Proteomes" id="UP000789570"/>
    </source>
</evidence>
<evidence type="ECO:0000256" key="1">
    <source>
        <dbReference type="SAM" id="MobiDB-lite"/>
    </source>
</evidence>
<keyword evidence="3" id="KW-1185">Reference proteome</keyword>
<protein>
    <submittedName>
        <fullName evidence="2">11850_t:CDS:1</fullName>
    </submittedName>
</protein>
<feature type="non-terminal residue" evidence="2">
    <location>
        <position position="1"/>
    </location>
</feature>
<feature type="region of interest" description="Disordered" evidence="1">
    <location>
        <begin position="46"/>
        <end position="69"/>
    </location>
</feature>
<feature type="compositionally biased region" description="Basic and acidic residues" evidence="1">
    <location>
        <begin position="46"/>
        <end position="63"/>
    </location>
</feature>
<feature type="non-terminal residue" evidence="2">
    <location>
        <position position="152"/>
    </location>
</feature>
<reference evidence="2" key="1">
    <citation type="submission" date="2021-06" db="EMBL/GenBank/DDBJ databases">
        <authorList>
            <person name="Kallberg Y."/>
            <person name="Tangrot J."/>
            <person name="Rosling A."/>
        </authorList>
    </citation>
    <scope>NUCLEOTIDE SEQUENCE</scope>
    <source>
        <strain evidence="2">UK204</strain>
    </source>
</reference>
<dbReference type="Proteomes" id="UP000789570">
    <property type="component" value="Unassembled WGS sequence"/>
</dbReference>
<comment type="caution">
    <text evidence="2">The sequence shown here is derived from an EMBL/GenBank/DDBJ whole genome shotgun (WGS) entry which is preliminary data.</text>
</comment>
<evidence type="ECO:0000313" key="2">
    <source>
        <dbReference type="EMBL" id="CAG8761826.1"/>
    </source>
</evidence>
<dbReference type="OrthoDB" id="2443526at2759"/>
<dbReference type="EMBL" id="CAJVPQ010022997">
    <property type="protein sequence ID" value="CAG8761826.1"/>
    <property type="molecule type" value="Genomic_DNA"/>
</dbReference>
<accession>A0A9N9J280</accession>
<gene>
    <name evidence="2" type="ORF">FCALED_LOCUS16981</name>
</gene>
<proteinExistence type="predicted"/>
<organism evidence="2 3">
    <name type="scientific">Funneliformis caledonium</name>
    <dbReference type="NCBI Taxonomy" id="1117310"/>
    <lineage>
        <taxon>Eukaryota</taxon>
        <taxon>Fungi</taxon>
        <taxon>Fungi incertae sedis</taxon>
        <taxon>Mucoromycota</taxon>
        <taxon>Glomeromycotina</taxon>
        <taxon>Glomeromycetes</taxon>
        <taxon>Glomerales</taxon>
        <taxon>Glomeraceae</taxon>
        <taxon>Funneliformis</taxon>
    </lineage>
</organism>
<dbReference type="AlphaFoldDB" id="A0A9N9J280"/>
<sequence>LMLTPDWNNIIEMRHEERIRVQRRGKTYVMYENENEIIGNQLTKNQEKRLASHQQDEESKTVDEEGIDNLQKELSPEIFDYVDNENIANTYDSEVSINENILRISAMNLAKLDESKYFGEFIPHFIKYKKSQQNNLFSCTNDDMMDIRGESG</sequence>